<reference evidence="2" key="1">
    <citation type="submission" date="2021-02" db="EMBL/GenBank/DDBJ databases">
        <authorList>
            <person name="Dougan E. K."/>
            <person name="Rhodes N."/>
            <person name="Thang M."/>
            <person name="Chan C."/>
        </authorList>
    </citation>
    <scope>NUCLEOTIDE SEQUENCE</scope>
</reference>
<feature type="region of interest" description="Disordered" evidence="1">
    <location>
        <begin position="169"/>
        <end position="229"/>
    </location>
</feature>
<dbReference type="EMBL" id="CAJNNV010028978">
    <property type="protein sequence ID" value="CAE8626496.1"/>
    <property type="molecule type" value="Genomic_DNA"/>
</dbReference>
<feature type="compositionally biased region" description="Polar residues" evidence="1">
    <location>
        <begin position="178"/>
        <end position="194"/>
    </location>
</feature>
<keyword evidence="3" id="KW-1185">Reference proteome</keyword>
<sequence>MSMANHFGTLTRRHTSTLGVRSLASRCVPPSSTTRATSTTQSTHRHRRAIGVPVEDIGAPSGQHLHNNFMDHPINWSPAQANRARKRRRTFEAGWFSRFQQQRQQQPQRQQQQQLDHPPVTTFQPPPGLTLAADRSWQDQNVLSPTGVEQIVKEIQALRTELERITQLVQGGLEQHRPQPTTTKSTRESQTQWKLQVVLPQQAGVQDEDDVKPHKASQNPLQEAEKKSS</sequence>
<comment type="caution">
    <text evidence="2">The sequence shown here is derived from an EMBL/GenBank/DDBJ whole genome shotgun (WGS) entry which is preliminary data.</text>
</comment>
<protein>
    <submittedName>
        <fullName evidence="2">Uncharacterized protein</fullName>
    </submittedName>
</protein>
<name>A0A813GMI6_POLGL</name>
<proteinExistence type="predicted"/>
<feature type="region of interest" description="Disordered" evidence="1">
    <location>
        <begin position="21"/>
        <end position="48"/>
    </location>
</feature>
<dbReference type="Proteomes" id="UP000654075">
    <property type="component" value="Unassembled WGS sequence"/>
</dbReference>
<feature type="region of interest" description="Disordered" evidence="1">
    <location>
        <begin position="99"/>
        <end position="129"/>
    </location>
</feature>
<gene>
    <name evidence="2" type="ORF">PGLA1383_LOCUS43422</name>
</gene>
<feature type="compositionally biased region" description="Low complexity" evidence="1">
    <location>
        <begin position="100"/>
        <end position="114"/>
    </location>
</feature>
<evidence type="ECO:0000256" key="1">
    <source>
        <dbReference type="SAM" id="MobiDB-lite"/>
    </source>
</evidence>
<evidence type="ECO:0000313" key="3">
    <source>
        <dbReference type="Proteomes" id="UP000654075"/>
    </source>
</evidence>
<dbReference type="AlphaFoldDB" id="A0A813GMI6"/>
<evidence type="ECO:0000313" key="2">
    <source>
        <dbReference type="EMBL" id="CAE8626496.1"/>
    </source>
</evidence>
<accession>A0A813GMI6</accession>
<organism evidence="2 3">
    <name type="scientific">Polarella glacialis</name>
    <name type="common">Dinoflagellate</name>
    <dbReference type="NCBI Taxonomy" id="89957"/>
    <lineage>
        <taxon>Eukaryota</taxon>
        <taxon>Sar</taxon>
        <taxon>Alveolata</taxon>
        <taxon>Dinophyceae</taxon>
        <taxon>Suessiales</taxon>
        <taxon>Suessiaceae</taxon>
        <taxon>Polarella</taxon>
    </lineage>
</organism>
<feature type="compositionally biased region" description="Low complexity" evidence="1">
    <location>
        <begin position="31"/>
        <end position="42"/>
    </location>
</feature>